<dbReference type="InterPro" id="IPR036188">
    <property type="entry name" value="FAD/NAD-bd_sf"/>
</dbReference>
<dbReference type="SUPFAM" id="SSF54373">
    <property type="entry name" value="FAD-linked reductases, C-terminal domain"/>
    <property type="match status" value="1"/>
</dbReference>
<gene>
    <name evidence="6" type="ORF">L207DRAFT_631999</name>
</gene>
<dbReference type="InterPro" id="IPR002938">
    <property type="entry name" value="FAD-bd"/>
</dbReference>
<dbReference type="GO" id="GO:0071949">
    <property type="term" value="F:FAD binding"/>
    <property type="evidence" value="ECO:0007669"/>
    <property type="project" value="InterPro"/>
</dbReference>
<dbReference type="Proteomes" id="UP000235786">
    <property type="component" value="Unassembled WGS sequence"/>
</dbReference>
<dbReference type="OrthoDB" id="417877at2759"/>
<dbReference type="PANTHER" id="PTHR46720">
    <property type="entry name" value="HYDROXYLASE, PUTATIVE (AFU_ORTHOLOGUE AFUA_3G01460)-RELATED"/>
    <property type="match status" value="1"/>
</dbReference>
<reference evidence="6 7" key="1">
    <citation type="submission" date="2016-04" db="EMBL/GenBank/DDBJ databases">
        <title>A degradative enzymes factory behind the ericoid mycorrhizal symbiosis.</title>
        <authorList>
            <consortium name="DOE Joint Genome Institute"/>
            <person name="Martino E."/>
            <person name="Morin E."/>
            <person name="Grelet G."/>
            <person name="Kuo A."/>
            <person name="Kohler A."/>
            <person name="Daghino S."/>
            <person name="Barry K."/>
            <person name="Choi C."/>
            <person name="Cichocki N."/>
            <person name="Clum A."/>
            <person name="Copeland A."/>
            <person name="Hainaut M."/>
            <person name="Haridas S."/>
            <person name="Labutti K."/>
            <person name="Lindquist E."/>
            <person name="Lipzen A."/>
            <person name="Khouja H.-R."/>
            <person name="Murat C."/>
            <person name="Ohm R."/>
            <person name="Olson A."/>
            <person name="Spatafora J."/>
            <person name="Veneault-Fourrey C."/>
            <person name="Henrissat B."/>
            <person name="Grigoriev I."/>
            <person name="Martin F."/>
            <person name="Perotto S."/>
        </authorList>
    </citation>
    <scope>NUCLEOTIDE SEQUENCE [LARGE SCALE GENOMIC DNA]</scope>
    <source>
        <strain evidence="6 7">F</strain>
    </source>
</reference>
<accession>A0A2J6RUG6</accession>
<evidence type="ECO:0000259" key="5">
    <source>
        <dbReference type="Pfam" id="PF01494"/>
    </source>
</evidence>
<organism evidence="6 7">
    <name type="scientific">Hyaloscypha variabilis (strain UAMH 11265 / GT02V1 / F)</name>
    <name type="common">Meliniomyces variabilis</name>
    <dbReference type="NCBI Taxonomy" id="1149755"/>
    <lineage>
        <taxon>Eukaryota</taxon>
        <taxon>Fungi</taxon>
        <taxon>Dikarya</taxon>
        <taxon>Ascomycota</taxon>
        <taxon>Pezizomycotina</taxon>
        <taxon>Leotiomycetes</taxon>
        <taxon>Helotiales</taxon>
        <taxon>Hyaloscyphaceae</taxon>
        <taxon>Hyaloscypha</taxon>
        <taxon>Hyaloscypha variabilis</taxon>
    </lineage>
</organism>
<evidence type="ECO:0000256" key="4">
    <source>
        <dbReference type="SAM" id="MobiDB-lite"/>
    </source>
</evidence>
<name>A0A2J6RUG6_HYAVF</name>
<dbReference type="GO" id="GO:0016491">
    <property type="term" value="F:oxidoreductase activity"/>
    <property type="evidence" value="ECO:0007669"/>
    <property type="project" value="UniProtKB-KW"/>
</dbReference>
<dbReference type="PANTHER" id="PTHR46720:SF3">
    <property type="entry name" value="FAD-BINDING DOMAIN-CONTAINING PROTEIN-RELATED"/>
    <property type="match status" value="1"/>
</dbReference>
<dbReference type="InterPro" id="IPR051104">
    <property type="entry name" value="FAD_monoxygenase"/>
</dbReference>
<dbReference type="PRINTS" id="PR00420">
    <property type="entry name" value="RNGMNOXGNASE"/>
</dbReference>
<dbReference type="Pfam" id="PF01494">
    <property type="entry name" value="FAD_binding_3"/>
    <property type="match status" value="1"/>
</dbReference>
<dbReference type="SUPFAM" id="SSF51905">
    <property type="entry name" value="FAD/NAD(P)-binding domain"/>
    <property type="match status" value="1"/>
</dbReference>
<proteinExistence type="predicted"/>
<evidence type="ECO:0000256" key="2">
    <source>
        <dbReference type="ARBA" id="ARBA00022827"/>
    </source>
</evidence>
<feature type="domain" description="FAD-binding" evidence="5">
    <location>
        <begin position="144"/>
        <end position="341"/>
    </location>
</feature>
<dbReference type="Gene3D" id="3.50.50.60">
    <property type="entry name" value="FAD/NAD(P)-binding domain"/>
    <property type="match status" value="1"/>
</dbReference>
<evidence type="ECO:0000313" key="7">
    <source>
        <dbReference type="Proteomes" id="UP000235786"/>
    </source>
</evidence>
<feature type="region of interest" description="Disordered" evidence="4">
    <location>
        <begin position="397"/>
        <end position="418"/>
    </location>
</feature>
<keyword evidence="3" id="KW-0560">Oxidoreductase</keyword>
<keyword evidence="2" id="KW-0274">FAD</keyword>
<evidence type="ECO:0000256" key="1">
    <source>
        <dbReference type="ARBA" id="ARBA00022630"/>
    </source>
</evidence>
<dbReference type="STRING" id="1149755.A0A2J6RUG6"/>
<sequence length="418" mass="46129">MPQTTSLNSKLRVAIIGAGPAGLGAAIEFGKLPFVDWTIYEQATAIREIGAGISIQPTTWRLVEVMGAAKNLVPEDYYQPADHHAVQHRNGRTGELLASHGQGSEKPGSPKTLCLRTSRLITIEEQPSGKLLLKFEDGFTDLVDLLVGADGVRSVVRSFAFPDHKIGYIGRTAYRTIVTPADIATVPGVPDAVIFWHDPHSWLYTCALGANRYEITTMTRDMAKQSEKEKVSWEQNATTEQMADNFKDFSPLVKDILALAKDVKQYALFAGPRLESIVAHGSVALVGDASHPLSGAFGSGAGFALEDVYALTQGVAWAHEQGHSLREALELLDKVRGPHYKRLYDILDQFGETAAYLNIREFTFDEAVEILVEKNWGERHTWMYEYDIQKAFRDTGEREGADHLPPESSDFQGGLSRL</sequence>
<keyword evidence="7" id="KW-1185">Reference proteome</keyword>
<dbReference type="EMBL" id="KZ613943">
    <property type="protein sequence ID" value="PMD42169.1"/>
    <property type="molecule type" value="Genomic_DNA"/>
</dbReference>
<evidence type="ECO:0000313" key="6">
    <source>
        <dbReference type="EMBL" id="PMD42169.1"/>
    </source>
</evidence>
<evidence type="ECO:0000256" key="3">
    <source>
        <dbReference type="ARBA" id="ARBA00023002"/>
    </source>
</evidence>
<keyword evidence="1" id="KW-0285">Flavoprotein</keyword>
<dbReference type="GO" id="GO:0044550">
    <property type="term" value="P:secondary metabolite biosynthetic process"/>
    <property type="evidence" value="ECO:0007669"/>
    <property type="project" value="TreeGrafter"/>
</dbReference>
<dbReference type="AlphaFoldDB" id="A0A2J6RUG6"/>
<protein>
    <submittedName>
        <fullName evidence="6">FAD/NAD(P)-binding domain-containing protein</fullName>
    </submittedName>
</protein>